<evidence type="ECO:0000313" key="2">
    <source>
        <dbReference type="EMBL" id="MCG0340444.1"/>
    </source>
</evidence>
<evidence type="ECO:0000313" key="1">
    <source>
        <dbReference type="EMBL" id="MCB7283758.1"/>
    </source>
</evidence>
<comment type="caution">
    <text evidence="4">The sequence shown here is derived from an EMBL/GenBank/DDBJ whole genome shotgun (WGS) entry which is preliminary data.</text>
</comment>
<protein>
    <submittedName>
        <fullName evidence="4">Uncharacterized protein</fullName>
    </submittedName>
</protein>
<reference evidence="1" key="1">
    <citation type="submission" date="2021-10" db="EMBL/GenBank/DDBJ databases">
        <title>Collection of gut derived symbiotic bacterial strains cultured from healthy donors.</title>
        <authorList>
            <person name="Lin H."/>
            <person name="Littmann E."/>
            <person name="Kohout C."/>
            <person name="Pamer E.G."/>
        </authorList>
    </citation>
    <scope>NUCLEOTIDE SEQUENCE</scope>
    <source>
        <strain evidence="1">DFI.1.167</strain>
    </source>
</reference>
<dbReference type="Proteomes" id="UP001181258">
    <property type="component" value="Unassembled WGS sequence"/>
</dbReference>
<name>A0AAE4LAJ5_PHOVU</name>
<reference evidence="4" key="4">
    <citation type="submission" date="2023-10" db="EMBL/GenBank/DDBJ databases">
        <title>Genome of potential pathogenic bacteria in Crohn's disease.</title>
        <authorList>
            <person name="Rodriguez-Palacios A."/>
        </authorList>
    </citation>
    <scope>NUCLEOTIDE SEQUENCE</scope>
    <source>
        <strain evidence="4">CavFT-hAR107</strain>
    </source>
</reference>
<evidence type="ECO:0000313" key="5">
    <source>
        <dbReference type="Proteomes" id="UP001181258"/>
    </source>
</evidence>
<reference evidence="2" key="2">
    <citation type="submission" date="2022-01" db="EMBL/GenBank/DDBJ databases">
        <authorList>
            <person name="Mingchao X."/>
        </authorList>
    </citation>
    <scope>NUCLEOTIDE SEQUENCE</scope>
    <source>
        <strain evidence="2">Bv4372</strain>
    </source>
</reference>
<gene>
    <name evidence="2" type="ORF">L4X52_10670</name>
    <name evidence="1" type="ORF">LI282_22405</name>
    <name evidence="3" type="ORF">PL594_14725</name>
    <name evidence="4" type="ORF">RVY68_00295</name>
</gene>
<sequence length="53" mass="6199">METMEANELMRYAYELLQGHSNEECARILREVVAECQVCIKNCEEGVFENMLK</sequence>
<dbReference type="Proteomes" id="UP001210999">
    <property type="component" value="Unassembled WGS sequence"/>
</dbReference>
<dbReference type="EMBL" id="JAWDHD010000002">
    <property type="protein sequence ID" value="MDU0247174.1"/>
    <property type="molecule type" value="Genomic_DNA"/>
</dbReference>
<reference evidence="3" key="3">
    <citation type="submission" date="2023-01" db="EMBL/GenBank/DDBJ databases">
        <title>Human gut microbiome strain richness.</title>
        <authorList>
            <person name="Chen-Liaw A."/>
        </authorList>
    </citation>
    <scope>NUCLEOTIDE SEQUENCE</scope>
    <source>
        <strain evidence="3">H9_m1001271B151109d0_201107</strain>
    </source>
</reference>
<dbReference type="RefSeq" id="WP_007564662.1">
    <property type="nucleotide sequence ID" value="NZ_CAXSSN010000052.1"/>
</dbReference>
<organism evidence="4 5">
    <name type="scientific">Phocaeicola vulgatus</name>
    <name type="common">Bacteroides vulgatus</name>
    <dbReference type="NCBI Taxonomy" id="821"/>
    <lineage>
        <taxon>Bacteria</taxon>
        <taxon>Pseudomonadati</taxon>
        <taxon>Bacteroidota</taxon>
        <taxon>Bacteroidia</taxon>
        <taxon>Bacteroidales</taxon>
        <taxon>Bacteroidaceae</taxon>
        <taxon>Phocaeicola</taxon>
    </lineage>
</organism>
<proteinExistence type="predicted"/>
<dbReference type="AlphaFoldDB" id="A0AAE4LAJ5"/>
<dbReference type="GeneID" id="51821492"/>
<dbReference type="Proteomes" id="UP001201179">
    <property type="component" value="Unassembled WGS sequence"/>
</dbReference>
<dbReference type="EMBL" id="JAQKEI010000019">
    <property type="protein sequence ID" value="MDB0852754.1"/>
    <property type="molecule type" value="Genomic_DNA"/>
</dbReference>
<evidence type="ECO:0000313" key="4">
    <source>
        <dbReference type="EMBL" id="MDU0247174.1"/>
    </source>
</evidence>
<accession>A0AAE4LAJ5</accession>
<dbReference type="EMBL" id="JAJCQG010000154">
    <property type="protein sequence ID" value="MCB7283758.1"/>
    <property type="molecule type" value="Genomic_DNA"/>
</dbReference>
<dbReference type="Proteomes" id="UP001199363">
    <property type="component" value="Unassembled WGS sequence"/>
</dbReference>
<dbReference type="EMBL" id="JAKKWZ010000017">
    <property type="protein sequence ID" value="MCG0340444.1"/>
    <property type="molecule type" value="Genomic_DNA"/>
</dbReference>
<evidence type="ECO:0000313" key="3">
    <source>
        <dbReference type="EMBL" id="MDB0852754.1"/>
    </source>
</evidence>